<comment type="caution">
    <text evidence="2">The sequence shown here is derived from an EMBL/GenBank/DDBJ whole genome shotgun (WGS) entry which is preliminary data.</text>
</comment>
<keyword evidence="3" id="KW-1185">Reference proteome</keyword>
<organism evidence="2 3">
    <name type="scientific">Araneus ventricosus</name>
    <name type="common">Orbweaver spider</name>
    <name type="synonym">Epeira ventricosa</name>
    <dbReference type="NCBI Taxonomy" id="182803"/>
    <lineage>
        <taxon>Eukaryota</taxon>
        <taxon>Metazoa</taxon>
        <taxon>Ecdysozoa</taxon>
        <taxon>Arthropoda</taxon>
        <taxon>Chelicerata</taxon>
        <taxon>Arachnida</taxon>
        <taxon>Araneae</taxon>
        <taxon>Araneomorphae</taxon>
        <taxon>Entelegynae</taxon>
        <taxon>Araneoidea</taxon>
        <taxon>Araneidae</taxon>
        <taxon>Araneus</taxon>
    </lineage>
</organism>
<dbReference type="Proteomes" id="UP000499080">
    <property type="component" value="Unassembled WGS sequence"/>
</dbReference>
<proteinExistence type="predicted"/>
<evidence type="ECO:0000313" key="3">
    <source>
        <dbReference type="Proteomes" id="UP000499080"/>
    </source>
</evidence>
<sequence>MPGESRHAKQPNIYFSRPEKMGQPFTAAAGPRERLGARVRVWPACSSAWLSWFLRCDLSRQLLGDSARVVQHLQRVNHGAGRAARLSLTIRYLRPGLSIRQGQGPNAFHQQ</sequence>
<feature type="region of interest" description="Disordered" evidence="1">
    <location>
        <begin position="1"/>
        <end position="24"/>
    </location>
</feature>
<evidence type="ECO:0000256" key="1">
    <source>
        <dbReference type="SAM" id="MobiDB-lite"/>
    </source>
</evidence>
<protein>
    <submittedName>
        <fullName evidence="2">Uncharacterized protein</fullName>
    </submittedName>
</protein>
<dbReference type="AlphaFoldDB" id="A0A4Y2TYB3"/>
<dbReference type="EMBL" id="BGPR01031876">
    <property type="protein sequence ID" value="GBO05153.1"/>
    <property type="molecule type" value="Genomic_DNA"/>
</dbReference>
<accession>A0A4Y2TYB3</accession>
<reference evidence="2 3" key="1">
    <citation type="journal article" date="2019" name="Sci. Rep.">
        <title>Orb-weaving spider Araneus ventricosus genome elucidates the spidroin gene catalogue.</title>
        <authorList>
            <person name="Kono N."/>
            <person name="Nakamura H."/>
            <person name="Ohtoshi R."/>
            <person name="Moran D.A.P."/>
            <person name="Shinohara A."/>
            <person name="Yoshida Y."/>
            <person name="Fujiwara M."/>
            <person name="Mori M."/>
            <person name="Tomita M."/>
            <person name="Arakawa K."/>
        </authorList>
    </citation>
    <scope>NUCLEOTIDE SEQUENCE [LARGE SCALE GENOMIC DNA]</scope>
</reference>
<name>A0A4Y2TYB3_ARAVE</name>
<evidence type="ECO:0000313" key="2">
    <source>
        <dbReference type="EMBL" id="GBO05153.1"/>
    </source>
</evidence>
<gene>
    <name evidence="2" type="ORF">AVEN_121352_1</name>
</gene>